<name>A0A7X0HW32_9BACI</name>
<gene>
    <name evidence="1" type="ORF">HNR53_004644</name>
</gene>
<protein>
    <submittedName>
        <fullName evidence="1">Uncharacterized protein</fullName>
    </submittedName>
</protein>
<proteinExistence type="predicted"/>
<organism evidence="1 2">
    <name type="scientific">Bacillus benzoevorans</name>
    <dbReference type="NCBI Taxonomy" id="1456"/>
    <lineage>
        <taxon>Bacteria</taxon>
        <taxon>Bacillati</taxon>
        <taxon>Bacillota</taxon>
        <taxon>Bacilli</taxon>
        <taxon>Bacillales</taxon>
        <taxon>Bacillaceae</taxon>
        <taxon>Bacillus</taxon>
    </lineage>
</organism>
<dbReference type="Proteomes" id="UP000531594">
    <property type="component" value="Unassembled WGS sequence"/>
</dbReference>
<accession>A0A7X0HW32</accession>
<dbReference type="RefSeq" id="WP_377802169.1">
    <property type="nucleotide sequence ID" value="NZ_JBHLZA010000055.1"/>
</dbReference>
<reference evidence="1 2" key="1">
    <citation type="submission" date="2020-08" db="EMBL/GenBank/DDBJ databases">
        <title>Genomic Encyclopedia of Type Strains, Phase IV (KMG-IV): sequencing the most valuable type-strain genomes for metagenomic binning, comparative biology and taxonomic classification.</title>
        <authorList>
            <person name="Goeker M."/>
        </authorList>
    </citation>
    <scope>NUCLEOTIDE SEQUENCE [LARGE SCALE GENOMIC DNA]</scope>
    <source>
        <strain evidence="1 2">DSM 5391</strain>
    </source>
</reference>
<evidence type="ECO:0000313" key="2">
    <source>
        <dbReference type="Proteomes" id="UP000531594"/>
    </source>
</evidence>
<evidence type="ECO:0000313" key="1">
    <source>
        <dbReference type="EMBL" id="MBB6447924.1"/>
    </source>
</evidence>
<dbReference type="EMBL" id="JACHGK010000034">
    <property type="protein sequence ID" value="MBB6447924.1"/>
    <property type="molecule type" value="Genomic_DNA"/>
</dbReference>
<comment type="caution">
    <text evidence="1">The sequence shown here is derived from an EMBL/GenBank/DDBJ whole genome shotgun (WGS) entry which is preliminary data.</text>
</comment>
<sequence length="73" mass="7988">MDNSHSLSLLSTNYQEFFACGGESASKCKARQKATRVAVLYGPACVYFAKVLSPSAVPIKVKKDGFHIKNYSQ</sequence>
<keyword evidence="2" id="KW-1185">Reference proteome</keyword>
<dbReference type="AlphaFoldDB" id="A0A7X0HW32"/>